<feature type="region of interest" description="Disordered" evidence="1">
    <location>
        <begin position="471"/>
        <end position="525"/>
    </location>
</feature>
<keyword evidence="4" id="KW-1185">Reference proteome</keyword>
<sequence length="525" mass="54420">MQMSLLPRLRPTLPSPIPPLTSTSTSTSSSSSSSTSSSSTTSSIPQQPLSVQTPPLAQLPPPPPPLIPPPPPPGSGGPSVVTVTSSATPSIPPSLTTTTTTTATGTGTTSPETIGFPAPGLISTVTTTTTTATTTSAEESSASPKSGSGGDSGISPAAVVGISIALHVVVTVILVLVVRAYRNKYKRLKAQQQQQAGGEAVRGGGPSGGGGGRPPPPPPPVAAKRASPREVLKKRLSHSLHSSARLTQATDWIKLQDNVAATASSDASSSSPRRNVRDVRLGGALDRSLPPPPLATLPPHPSTPTTTTAATTQNRHNNMAAMTNDNSGRAPGGLNISDAAGAGMRLPSYRTSRSSAAYNQFLGGAGPGSRGRGGTGDDRSREEPVLSVWNDARWNEVLYRTLQEPPRSQAASVSQVSVSYYGDDEDDHGNTLPPQPSTAGSLRQMHSRRRLLGANDNINHSDDEEEVIQIGHRPEDVDDAGRSLDSPTMMVRDAVPPPLRPSMRAAMRPPPPPPAAFQSRWSVSS</sequence>
<feature type="region of interest" description="Disordered" evidence="1">
    <location>
        <begin position="361"/>
        <end position="383"/>
    </location>
</feature>
<evidence type="ECO:0000256" key="2">
    <source>
        <dbReference type="SAM" id="Phobius"/>
    </source>
</evidence>
<keyword evidence="2" id="KW-0812">Transmembrane</keyword>
<feature type="compositionally biased region" description="Pro residues" evidence="1">
    <location>
        <begin position="57"/>
        <end position="75"/>
    </location>
</feature>
<accession>A0ABR1RVH0</accession>
<feature type="compositionally biased region" description="Low complexity" evidence="1">
    <location>
        <begin position="123"/>
        <end position="146"/>
    </location>
</feature>
<reference evidence="3 4" key="1">
    <citation type="submission" date="2023-01" db="EMBL/GenBank/DDBJ databases">
        <title>Analysis of 21 Apiospora genomes using comparative genomics revels a genus with tremendous synthesis potential of carbohydrate active enzymes and secondary metabolites.</title>
        <authorList>
            <person name="Sorensen T."/>
        </authorList>
    </citation>
    <scope>NUCLEOTIDE SEQUENCE [LARGE SCALE GENOMIC DNA]</scope>
    <source>
        <strain evidence="3 4">CBS 20057</strain>
    </source>
</reference>
<feature type="compositionally biased region" description="Low complexity" evidence="1">
    <location>
        <begin position="20"/>
        <end position="56"/>
    </location>
</feature>
<organism evidence="3 4">
    <name type="scientific">Apiospora marii</name>
    <dbReference type="NCBI Taxonomy" id="335849"/>
    <lineage>
        <taxon>Eukaryota</taxon>
        <taxon>Fungi</taxon>
        <taxon>Dikarya</taxon>
        <taxon>Ascomycota</taxon>
        <taxon>Pezizomycotina</taxon>
        <taxon>Sordariomycetes</taxon>
        <taxon>Xylariomycetidae</taxon>
        <taxon>Amphisphaeriales</taxon>
        <taxon>Apiosporaceae</taxon>
        <taxon>Apiospora</taxon>
    </lineage>
</organism>
<dbReference type="PANTHER" id="PTHR45691">
    <property type="entry name" value="PROTEIN DIAPHANOUS"/>
    <property type="match status" value="1"/>
</dbReference>
<dbReference type="InterPro" id="IPR051412">
    <property type="entry name" value="Formin_Homology_Diaphanous_sf"/>
</dbReference>
<keyword evidence="2" id="KW-1133">Transmembrane helix</keyword>
<comment type="caution">
    <text evidence="3">The sequence shown here is derived from an EMBL/GenBank/DDBJ whole genome shotgun (WGS) entry which is preliminary data.</text>
</comment>
<feature type="region of interest" description="Disordered" evidence="1">
    <location>
        <begin position="1"/>
        <end position="152"/>
    </location>
</feature>
<feature type="compositionally biased region" description="Low complexity" evidence="1">
    <location>
        <begin position="78"/>
        <end position="115"/>
    </location>
</feature>
<gene>
    <name evidence="3" type="ORF">PG991_008143</name>
</gene>
<feature type="region of interest" description="Disordered" evidence="1">
    <location>
        <begin position="191"/>
        <end position="242"/>
    </location>
</feature>
<name>A0ABR1RVH0_9PEZI</name>
<feature type="compositionally biased region" description="Low complexity" evidence="1">
    <location>
        <begin position="1"/>
        <end position="12"/>
    </location>
</feature>
<dbReference type="Proteomes" id="UP001396898">
    <property type="component" value="Unassembled WGS sequence"/>
</dbReference>
<dbReference type="EMBL" id="JAQQWI010000010">
    <property type="protein sequence ID" value="KAK8018953.1"/>
    <property type="molecule type" value="Genomic_DNA"/>
</dbReference>
<feature type="transmembrane region" description="Helical" evidence="2">
    <location>
        <begin position="158"/>
        <end position="181"/>
    </location>
</feature>
<evidence type="ECO:0000256" key="1">
    <source>
        <dbReference type="SAM" id="MobiDB-lite"/>
    </source>
</evidence>
<dbReference type="PANTHER" id="PTHR45691:SF6">
    <property type="entry name" value="PROTEIN DIAPHANOUS"/>
    <property type="match status" value="1"/>
</dbReference>
<feature type="compositionally biased region" description="Pro residues" evidence="1">
    <location>
        <begin position="289"/>
        <end position="302"/>
    </location>
</feature>
<evidence type="ECO:0000313" key="4">
    <source>
        <dbReference type="Proteomes" id="UP001396898"/>
    </source>
</evidence>
<keyword evidence="2" id="KW-0472">Membrane</keyword>
<feature type="compositionally biased region" description="Gly residues" evidence="1">
    <location>
        <begin position="200"/>
        <end position="212"/>
    </location>
</feature>
<protein>
    <submittedName>
        <fullName evidence="3">Uncharacterized protein</fullName>
    </submittedName>
</protein>
<feature type="region of interest" description="Disordered" evidence="1">
    <location>
        <begin position="422"/>
        <end position="444"/>
    </location>
</feature>
<feature type="compositionally biased region" description="Basic and acidic residues" evidence="1">
    <location>
        <begin position="472"/>
        <end position="482"/>
    </location>
</feature>
<proteinExistence type="predicted"/>
<feature type="compositionally biased region" description="Gly residues" evidence="1">
    <location>
        <begin position="363"/>
        <end position="374"/>
    </location>
</feature>
<feature type="region of interest" description="Disordered" evidence="1">
    <location>
        <begin position="283"/>
        <end position="310"/>
    </location>
</feature>
<evidence type="ECO:0000313" key="3">
    <source>
        <dbReference type="EMBL" id="KAK8018953.1"/>
    </source>
</evidence>